<evidence type="ECO:0000256" key="1">
    <source>
        <dbReference type="SAM" id="MobiDB-lite"/>
    </source>
</evidence>
<dbReference type="Proteomes" id="UP000006038">
    <property type="component" value="Chromosome 6"/>
</dbReference>
<feature type="region of interest" description="Disordered" evidence="1">
    <location>
        <begin position="20"/>
        <end position="52"/>
    </location>
</feature>
<proteinExistence type="predicted"/>
<protein>
    <submittedName>
        <fullName evidence="2">Uncharacterized protein</fullName>
    </submittedName>
</protein>
<reference evidence="2" key="1">
    <citation type="journal article" date="2013" name="Nat. Commun.">
        <title>Whole-genome sequencing of Oryza brachyantha reveals mechanisms underlying Oryza genome evolution.</title>
        <authorList>
            <person name="Chen J."/>
            <person name="Huang Q."/>
            <person name="Gao D."/>
            <person name="Wang J."/>
            <person name="Lang Y."/>
            <person name="Liu T."/>
            <person name="Li B."/>
            <person name="Bai Z."/>
            <person name="Luis Goicoechea J."/>
            <person name="Liang C."/>
            <person name="Chen C."/>
            <person name="Zhang W."/>
            <person name="Sun S."/>
            <person name="Liao Y."/>
            <person name="Zhang X."/>
            <person name="Yang L."/>
            <person name="Song C."/>
            <person name="Wang M."/>
            <person name="Shi J."/>
            <person name="Liu G."/>
            <person name="Liu J."/>
            <person name="Zhou H."/>
            <person name="Zhou W."/>
            <person name="Yu Q."/>
            <person name="An N."/>
            <person name="Chen Y."/>
            <person name="Cai Q."/>
            <person name="Wang B."/>
            <person name="Liu B."/>
            <person name="Min J."/>
            <person name="Huang Y."/>
            <person name="Wu H."/>
            <person name="Li Z."/>
            <person name="Zhang Y."/>
            <person name="Yin Y."/>
            <person name="Song W."/>
            <person name="Jiang J."/>
            <person name="Jackson S.A."/>
            <person name="Wing R.A."/>
            <person name="Wang J."/>
            <person name="Chen M."/>
        </authorList>
    </citation>
    <scope>NUCLEOTIDE SEQUENCE [LARGE SCALE GENOMIC DNA]</scope>
    <source>
        <strain evidence="2">cv. IRGC 101232</strain>
    </source>
</reference>
<dbReference type="EnsemblPlants" id="OB06G21500.1">
    <property type="protein sequence ID" value="OB06G21500.1"/>
    <property type="gene ID" value="OB06G21500"/>
</dbReference>
<evidence type="ECO:0000313" key="3">
    <source>
        <dbReference type="Proteomes" id="UP000006038"/>
    </source>
</evidence>
<name>J3MDQ6_ORYBR</name>
<dbReference type="Gramene" id="OB06G21500.1">
    <property type="protein sequence ID" value="OB06G21500.1"/>
    <property type="gene ID" value="OB06G21500"/>
</dbReference>
<accession>J3MDQ6</accession>
<dbReference type="HOGENOM" id="CLU_2816522_0_0_1"/>
<keyword evidence="3" id="KW-1185">Reference proteome</keyword>
<feature type="compositionally biased region" description="Polar residues" evidence="1">
    <location>
        <begin position="20"/>
        <end position="40"/>
    </location>
</feature>
<dbReference type="STRING" id="4533.J3MDQ6"/>
<organism evidence="2">
    <name type="scientific">Oryza brachyantha</name>
    <name type="common">malo sina</name>
    <dbReference type="NCBI Taxonomy" id="4533"/>
    <lineage>
        <taxon>Eukaryota</taxon>
        <taxon>Viridiplantae</taxon>
        <taxon>Streptophyta</taxon>
        <taxon>Embryophyta</taxon>
        <taxon>Tracheophyta</taxon>
        <taxon>Spermatophyta</taxon>
        <taxon>Magnoliopsida</taxon>
        <taxon>Liliopsida</taxon>
        <taxon>Poales</taxon>
        <taxon>Poaceae</taxon>
        <taxon>BOP clade</taxon>
        <taxon>Oryzoideae</taxon>
        <taxon>Oryzeae</taxon>
        <taxon>Oryzinae</taxon>
        <taxon>Oryza</taxon>
    </lineage>
</organism>
<sequence>MDSYVNLLGSNIDVESWDPSQNLPLAEQQQQHSPIVSEQPSAKVGHPLDPTIGDQEISTLWMIKSDS</sequence>
<dbReference type="AlphaFoldDB" id="J3MDQ6"/>
<reference evidence="2" key="2">
    <citation type="submission" date="2013-04" db="UniProtKB">
        <authorList>
            <consortium name="EnsemblPlants"/>
        </authorList>
    </citation>
    <scope>IDENTIFICATION</scope>
</reference>
<evidence type="ECO:0000313" key="2">
    <source>
        <dbReference type="EnsemblPlants" id="OB06G21500.1"/>
    </source>
</evidence>